<evidence type="ECO:0008006" key="5">
    <source>
        <dbReference type="Google" id="ProtNLM"/>
    </source>
</evidence>
<feature type="region of interest" description="Disordered" evidence="2">
    <location>
        <begin position="89"/>
        <end position="109"/>
    </location>
</feature>
<feature type="coiled-coil region" evidence="1">
    <location>
        <begin position="451"/>
        <end position="545"/>
    </location>
</feature>
<dbReference type="GeneTree" id="ENSGT00390000005285"/>
<dbReference type="Ensembl" id="ENSATET00000051838.2">
    <property type="protein sequence ID" value="ENSATEP00000055398.1"/>
    <property type="gene ID" value="ENSATEG00000029081.2"/>
</dbReference>
<dbReference type="OrthoDB" id="416454at2759"/>
<organism evidence="3 4">
    <name type="scientific">Anabas testudineus</name>
    <name type="common">Climbing perch</name>
    <name type="synonym">Anthias testudineus</name>
    <dbReference type="NCBI Taxonomy" id="64144"/>
    <lineage>
        <taxon>Eukaryota</taxon>
        <taxon>Metazoa</taxon>
        <taxon>Chordata</taxon>
        <taxon>Craniata</taxon>
        <taxon>Vertebrata</taxon>
        <taxon>Euteleostomi</taxon>
        <taxon>Actinopterygii</taxon>
        <taxon>Neopterygii</taxon>
        <taxon>Teleostei</taxon>
        <taxon>Neoteleostei</taxon>
        <taxon>Acanthomorphata</taxon>
        <taxon>Anabantaria</taxon>
        <taxon>Anabantiformes</taxon>
        <taxon>Anabantoidei</taxon>
        <taxon>Anabantidae</taxon>
        <taxon>Anabas</taxon>
    </lineage>
</organism>
<proteinExistence type="predicted"/>
<dbReference type="InParanoid" id="A0A7N6AZX7"/>
<name>A0A7N6AZX7_ANATE</name>
<reference evidence="3" key="1">
    <citation type="submission" date="2021-04" db="EMBL/GenBank/DDBJ databases">
        <authorList>
            <consortium name="Wellcome Sanger Institute Data Sharing"/>
        </authorList>
    </citation>
    <scope>NUCLEOTIDE SEQUENCE [LARGE SCALE GENOMIC DNA]</scope>
</reference>
<dbReference type="Proteomes" id="UP000265040">
    <property type="component" value="Chromosome 13"/>
</dbReference>
<dbReference type="InterPro" id="IPR038807">
    <property type="entry name" value="CCDC150"/>
</dbReference>
<dbReference type="RefSeq" id="XP_026219896.1">
    <property type="nucleotide sequence ID" value="XM_026364111.1"/>
</dbReference>
<evidence type="ECO:0000256" key="1">
    <source>
        <dbReference type="SAM" id="Coils"/>
    </source>
</evidence>
<feature type="region of interest" description="Disordered" evidence="2">
    <location>
        <begin position="615"/>
        <end position="642"/>
    </location>
</feature>
<dbReference type="PANTHER" id="PTHR35352">
    <property type="entry name" value="COILED-COIL DOMAIN-CONTAINING PROTEIN 150"/>
    <property type="match status" value="1"/>
</dbReference>
<keyword evidence="1" id="KW-0175">Coiled coil</keyword>
<dbReference type="PANTHER" id="PTHR35352:SF1">
    <property type="entry name" value="COILED-COIL DOMAIN-CONTAINING PROTEIN 150"/>
    <property type="match status" value="1"/>
</dbReference>
<feature type="compositionally biased region" description="Polar residues" evidence="2">
    <location>
        <begin position="89"/>
        <end position="103"/>
    </location>
</feature>
<dbReference type="GeneID" id="113164696"/>
<dbReference type="AlphaFoldDB" id="A0A7N6AZX7"/>
<evidence type="ECO:0000313" key="3">
    <source>
        <dbReference type="Ensembl" id="ENSATEP00000055398.1"/>
    </source>
</evidence>
<keyword evidence="4" id="KW-1185">Reference proteome</keyword>
<dbReference type="RefSeq" id="XP_026219905.1">
    <property type="nucleotide sequence ID" value="XM_026364120.1"/>
</dbReference>
<accession>A0A7N6AZX7</accession>
<protein>
    <recommendedName>
        <fullName evidence="5">Coiled-coil domain containing 150</fullName>
    </recommendedName>
</protein>
<reference evidence="3" key="3">
    <citation type="submission" date="2025-09" db="UniProtKB">
        <authorList>
            <consortium name="Ensembl"/>
        </authorList>
    </citation>
    <scope>IDENTIFICATION</scope>
</reference>
<feature type="coiled-coil region" evidence="1">
    <location>
        <begin position="299"/>
        <end position="413"/>
    </location>
</feature>
<evidence type="ECO:0000256" key="2">
    <source>
        <dbReference type="SAM" id="MobiDB-lite"/>
    </source>
</evidence>
<dbReference type="RefSeq" id="XP_026219887.1">
    <property type="nucleotide sequence ID" value="XM_026364102.1"/>
</dbReference>
<reference evidence="3" key="2">
    <citation type="submission" date="2025-08" db="UniProtKB">
        <authorList>
            <consortium name="Ensembl"/>
        </authorList>
    </citation>
    <scope>IDENTIFICATION</scope>
</reference>
<evidence type="ECO:0000313" key="4">
    <source>
        <dbReference type="Proteomes" id="UP000265040"/>
    </source>
</evidence>
<dbReference type="CTD" id="284992"/>
<dbReference type="RefSeq" id="XP_026219914.1">
    <property type="nucleotide sequence ID" value="XM_026364129.1"/>
</dbReference>
<sequence length="677" mass="78833">MTEKEAAAPIQDLAAIGISRDQIVTSAETKDATQQPLSPLKIHQIQGDEKMLWQQCGSLVSRVYHMESLLQTLKLAILRLETEGGLDSSQKANLKQQLATQQQDSEEDHRALRRDVMKLRDQLYQAYQDRDGARTEVQSLCETVEAATAAKMDVAFASEELKAVKLEMREKLMEMKERMSQESTSSAEALKSHSVLLQQVKEMEGVVEMERKQSLRLQSDCQVLLVDVQKNRQQLEEEKYRGRQLEEHCQQLKEQIAIKDFCISELKTELKADRNLVLQQLHKQDLLLTTVRRNIHTELQEALTDNFFLQKELEKLKGENAQLLQSSCVAQETLDTQRELLEQISERLQQELNTAQKKEELCFIVTKLEGERSSMETQLIQAKREAESLSSALQSQQDENRRLMGKMDTLEQQQMLRDLGENKPAYEKLKSGLQHNSQTLHQELGGLDQELASLKGDRLQAQREIRKHQNEVEKLQRLLTYSHWKNNRALESLQIAKVDNKRLAQNLEQARDQYQATITLRDKELYEAKSKISRLSEELASVKQQNREDLESSMNTLHRELYELKMTVKDSSTRSGDQAKTNQELEQRVSELERLLSKHDACIRGHRNQLKQLQRNRSLQENFEKAEREEDEKEQMDRNIQEIRMNPKQVLSKWETEMERWTSTIQRWETKRTGSHH</sequence>